<evidence type="ECO:0000256" key="2">
    <source>
        <dbReference type="ARBA" id="ARBA00022908"/>
    </source>
</evidence>
<evidence type="ECO:0000256" key="1">
    <source>
        <dbReference type="ARBA" id="ARBA00008857"/>
    </source>
</evidence>
<dbReference type="InterPro" id="IPR010998">
    <property type="entry name" value="Integrase_recombinase_N"/>
</dbReference>
<evidence type="ECO:0000256" key="4">
    <source>
        <dbReference type="ARBA" id="ARBA00023172"/>
    </source>
</evidence>
<dbReference type="PANTHER" id="PTHR30629">
    <property type="entry name" value="PROPHAGE INTEGRASE"/>
    <property type="match status" value="1"/>
</dbReference>
<dbReference type="PANTHER" id="PTHR30629:SF6">
    <property type="entry name" value="PROPHAGE INTEGRASE INTA-RELATED"/>
    <property type="match status" value="1"/>
</dbReference>
<dbReference type="AlphaFoldDB" id="A0A3P3QMU9"/>
<name>A0A3P3QMU9_9GAMM</name>
<protein>
    <recommendedName>
        <fullName evidence="5">Tyr recombinase domain-containing protein</fullName>
    </recommendedName>
</protein>
<keyword evidence="7" id="KW-1185">Reference proteome</keyword>
<dbReference type="OrthoDB" id="9795573at2"/>
<evidence type="ECO:0000256" key="3">
    <source>
        <dbReference type="ARBA" id="ARBA00023125"/>
    </source>
</evidence>
<comment type="similarity">
    <text evidence="1">Belongs to the 'phage' integrase family.</text>
</comment>
<dbReference type="PROSITE" id="PS51898">
    <property type="entry name" value="TYR_RECOMBINASE"/>
    <property type="match status" value="1"/>
</dbReference>
<keyword evidence="2" id="KW-0229">DNA integration</keyword>
<dbReference type="InterPro" id="IPR050808">
    <property type="entry name" value="Phage_Integrase"/>
</dbReference>
<dbReference type="GO" id="GO:0015074">
    <property type="term" value="P:DNA integration"/>
    <property type="evidence" value="ECO:0007669"/>
    <property type="project" value="UniProtKB-KW"/>
</dbReference>
<reference evidence="6 7" key="1">
    <citation type="submission" date="2018-11" db="EMBL/GenBank/DDBJ databases">
        <title>Draft genome analysis of Rheinheimera mesophila isolated from an industrial waste site.</title>
        <authorList>
            <person name="Yu Q."/>
            <person name="Qi Y."/>
            <person name="Zhang H."/>
            <person name="Lu Y."/>
            <person name="Pu J."/>
        </authorList>
    </citation>
    <scope>NUCLEOTIDE SEQUENCE [LARGE SCALE GENOMIC DNA]</scope>
    <source>
        <strain evidence="6 7">IITR13</strain>
    </source>
</reference>
<dbReference type="EMBL" id="RRCF01000001">
    <property type="protein sequence ID" value="RRJ22567.1"/>
    <property type="molecule type" value="Genomic_DNA"/>
</dbReference>
<keyword evidence="3" id="KW-0238">DNA-binding</keyword>
<dbReference type="Gene3D" id="1.10.150.130">
    <property type="match status" value="1"/>
</dbReference>
<dbReference type="Gene3D" id="1.10.443.10">
    <property type="entry name" value="Intergrase catalytic core"/>
    <property type="match status" value="1"/>
</dbReference>
<dbReference type="Pfam" id="PF00589">
    <property type="entry name" value="Phage_integrase"/>
    <property type="match status" value="1"/>
</dbReference>
<comment type="caution">
    <text evidence="6">The sequence shown here is derived from an EMBL/GenBank/DDBJ whole genome shotgun (WGS) entry which is preliminary data.</text>
</comment>
<dbReference type="GO" id="GO:0006310">
    <property type="term" value="P:DNA recombination"/>
    <property type="evidence" value="ECO:0007669"/>
    <property type="project" value="UniProtKB-KW"/>
</dbReference>
<dbReference type="SUPFAM" id="SSF56349">
    <property type="entry name" value="DNA breaking-rejoining enzymes"/>
    <property type="match status" value="1"/>
</dbReference>
<proteinExistence type="inferred from homology"/>
<dbReference type="InterPro" id="IPR011010">
    <property type="entry name" value="DNA_brk_join_enz"/>
</dbReference>
<evidence type="ECO:0000313" key="6">
    <source>
        <dbReference type="EMBL" id="RRJ22567.1"/>
    </source>
</evidence>
<accession>A0A3P3QMU9</accession>
<dbReference type="Proteomes" id="UP000276260">
    <property type="component" value="Unassembled WGS sequence"/>
</dbReference>
<evidence type="ECO:0000259" key="5">
    <source>
        <dbReference type="PROSITE" id="PS51898"/>
    </source>
</evidence>
<gene>
    <name evidence="6" type="ORF">EIK76_00325</name>
</gene>
<sequence length="404" mass="45639">MQSLSVVISDAAITRHAADADVGELRDQRHPLLLRYRSGRQKATWYLVHYQNRTKKRHRLGYWPTLKTKDVVAIVPDVLGRLSAGHTVKTGTFETVGQLLEWYRGRTAKEVTKSPEWRRAVESAIDAHLLPLLGTLPVGQLTKAVLDTQLILPLVNSDLKPSTMRKYWGTLKTAVKLAAKLELLAADYMAGMKFVDHVTKRIKPKESRLRVTSLPLVWEQLQRAAVDGWALVWLMLLFGTRIGETRQLRWSYIDFTAGMVAIPAQITKTDVTHVLPVTALAKEFLDKFRSVRESFGIYSDFLFPAGTEAISSQAAQKHIQLVSKGKWSAHDLRKMARSAWAELGIDYWMAERLLNHKPKGLDAVYIKTEALSERLKAVNVYHDWLIKQGLTVCTVQALKKAVNA</sequence>
<organism evidence="6 7">
    <name type="scientific">Rheinheimera mesophila</name>
    <dbReference type="NCBI Taxonomy" id="1547515"/>
    <lineage>
        <taxon>Bacteria</taxon>
        <taxon>Pseudomonadati</taxon>
        <taxon>Pseudomonadota</taxon>
        <taxon>Gammaproteobacteria</taxon>
        <taxon>Chromatiales</taxon>
        <taxon>Chromatiaceae</taxon>
        <taxon>Rheinheimera</taxon>
    </lineage>
</organism>
<dbReference type="InterPro" id="IPR013762">
    <property type="entry name" value="Integrase-like_cat_sf"/>
</dbReference>
<evidence type="ECO:0000313" key="7">
    <source>
        <dbReference type="Proteomes" id="UP000276260"/>
    </source>
</evidence>
<keyword evidence="4" id="KW-0233">DNA recombination</keyword>
<dbReference type="GO" id="GO:0003677">
    <property type="term" value="F:DNA binding"/>
    <property type="evidence" value="ECO:0007669"/>
    <property type="project" value="UniProtKB-KW"/>
</dbReference>
<dbReference type="InterPro" id="IPR002104">
    <property type="entry name" value="Integrase_catalytic"/>
</dbReference>
<dbReference type="RefSeq" id="WP_046521146.1">
    <property type="nucleotide sequence ID" value="NZ_LAVS01000090.1"/>
</dbReference>
<feature type="domain" description="Tyr recombinase" evidence="5">
    <location>
        <begin position="204"/>
        <end position="380"/>
    </location>
</feature>